<name>A0A396HQU3_MEDTR</name>
<proteinExistence type="predicted"/>
<dbReference type="Gramene" id="rna30936">
    <property type="protein sequence ID" value="RHN55710.1"/>
    <property type="gene ID" value="gene30936"/>
</dbReference>
<gene>
    <name evidence="1" type="ORF">MtrunA17_Chr5g0420921</name>
</gene>
<evidence type="ECO:0000313" key="1">
    <source>
        <dbReference type="EMBL" id="RHN55710.1"/>
    </source>
</evidence>
<dbReference type="EMBL" id="PSQE01000005">
    <property type="protein sequence ID" value="RHN55710.1"/>
    <property type="molecule type" value="Genomic_DNA"/>
</dbReference>
<comment type="caution">
    <text evidence="1">The sequence shown here is derived from an EMBL/GenBank/DDBJ whole genome shotgun (WGS) entry which is preliminary data.</text>
</comment>
<organism evidence="1">
    <name type="scientific">Medicago truncatula</name>
    <name type="common">Barrel medic</name>
    <name type="synonym">Medicago tribuloides</name>
    <dbReference type="NCBI Taxonomy" id="3880"/>
    <lineage>
        <taxon>Eukaryota</taxon>
        <taxon>Viridiplantae</taxon>
        <taxon>Streptophyta</taxon>
        <taxon>Embryophyta</taxon>
        <taxon>Tracheophyta</taxon>
        <taxon>Spermatophyta</taxon>
        <taxon>Magnoliopsida</taxon>
        <taxon>eudicotyledons</taxon>
        <taxon>Gunneridae</taxon>
        <taxon>Pentapetalae</taxon>
        <taxon>rosids</taxon>
        <taxon>fabids</taxon>
        <taxon>Fabales</taxon>
        <taxon>Fabaceae</taxon>
        <taxon>Papilionoideae</taxon>
        <taxon>50 kb inversion clade</taxon>
        <taxon>NPAAA clade</taxon>
        <taxon>Hologalegina</taxon>
        <taxon>IRL clade</taxon>
        <taxon>Trifolieae</taxon>
        <taxon>Medicago</taxon>
    </lineage>
</organism>
<dbReference type="Proteomes" id="UP000265566">
    <property type="component" value="Chromosome 5"/>
</dbReference>
<reference evidence="1" key="1">
    <citation type="journal article" date="2018" name="Nat. Plants">
        <title>Whole-genome landscape of Medicago truncatula symbiotic genes.</title>
        <authorList>
            <person name="Pecrix Y."/>
            <person name="Gamas P."/>
            <person name="Carrere S."/>
        </authorList>
    </citation>
    <scope>NUCLEOTIDE SEQUENCE</scope>
    <source>
        <tissue evidence="1">Leaves</tissue>
    </source>
</reference>
<dbReference type="AlphaFoldDB" id="A0A396HQU3"/>
<accession>A0A396HQU3</accession>
<sequence length="40" mass="4729">MEVHCDLSYCLCNIFYGLLCYGKKVETTKIEDEIACYLRF</sequence>
<protein>
    <submittedName>
        <fullName evidence="1">Uncharacterized protein</fullName>
    </submittedName>
</protein>